<evidence type="ECO:0000256" key="2">
    <source>
        <dbReference type="ARBA" id="ARBA00023136"/>
    </source>
</evidence>
<feature type="compositionally biased region" description="Low complexity" evidence="4">
    <location>
        <begin position="26"/>
        <end position="39"/>
    </location>
</feature>
<proteinExistence type="predicted"/>
<feature type="region of interest" description="Disordered" evidence="4">
    <location>
        <begin position="20"/>
        <end position="41"/>
    </location>
</feature>
<dbReference type="Gene3D" id="2.40.170.20">
    <property type="entry name" value="TonB-dependent receptor, beta-barrel domain"/>
    <property type="match status" value="1"/>
</dbReference>
<comment type="subcellular location">
    <subcellularLocation>
        <location evidence="1">Cell outer membrane</location>
    </subcellularLocation>
</comment>
<sequence length="855" mass="96213">MRFLTLAIVPMMAAGAHAAERVDDGAPASSESATDTSASRYLADPPTLDTITVVGQRLFPYQEGMVLNEGYIDDQVRGNGDIGTLLRINPNVQFDDSAAASSNRMGEIRPSDISINGGLYYQNLFRFDGATFNNDLDPSSDNPHHVADVPSSTQGIALDTELIGRLTVYDSNVPAGFGGFNGGVVDAQSRKAKDGFGGKVSLRMSRSAWNEMILPEGDEDSAGLSSRYTTQPNYDKYRLAAMLEGRTSRGLGWIANVQRTRSDIPLRGYSSGNVSPDDAFIKEQRRQNTSASLRLDWTGERVDLAASLTYAPTDERYFTQNAKNSYFDLKQGGPIASVRMSSGHGAWTLAQTLSHSDMESSRRVEPAVDYWKSWARSSEFDWGVNNSSFEGNWGNVDQRNRTSGYGLTLSREPMRWGGSEHALQLGLQYRDRLGTYHRLNDHYSYLSPSATTTCTTASGTVDTEACSLAPVYASTSGGLVAGQGQYFRTMNVYRAGHFEARVKEWSVFVEDDIRLGRWSLRAGLRVDGDDLMDKTTVAPRLALSWDMFGDRRTLLTAGANRYYGRSFFSYKLREGRENLQTTHTRTADTLEWTPSRQYTANNRFETLDIPYSDELNGGINQRWRGLDINLKYVRRDGHDEVLRQRVASDDDSGYYSSNVYQYVNAGRSRSDTYTLSIGPEKPWAWRGAATHWQFAFDHTDVRRNYSDYESSYTDGSYNRWVRYEGTLIRAYELPQSSYNRPWTARLSSQTRIARWGLLWSNFFRYRAGHTGLATVDTEPYQGEEIDVIRRYELPRTFTWDSTVEYTLPLAGDSEAYVRVEAQNVTNRRNPLSGAPGGVSYYEPGRSYWLELGYRF</sequence>
<keyword evidence="2" id="KW-0472">Membrane</keyword>
<dbReference type="RefSeq" id="WP_141482282.1">
    <property type="nucleotide sequence ID" value="NZ_VICD02000164.1"/>
</dbReference>
<gene>
    <name evidence="6" type="ORF">FKV24_010045</name>
</gene>
<evidence type="ECO:0000313" key="6">
    <source>
        <dbReference type="EMBL" id="KAB8188531.1"/>
    </source>
</evidence>
<dbReference type="AlphaFoldDB" id="A0A508AQ05"/>
<evidence type="ECO:0000256" key="4">
    <source>
        <dbReference type="SAM" id="MobiDB-lite"/>
    </source>
</evidence>
<comment type="caution">
    <text evidence="6">The sequence shown here is derived from an EMBL/GenBank/DDBJ whole genome shotgun (WGS) entry which is preliminary data.</text>
</comment>
<keyword evidence="3" id="KW-0998">Cell outer membrane</keyword>
<evidence type="ECO:0000256" key="5">
    <source>
        <dbReference type="SAM" id="SignalP"/>
    </source>
</evidence>
<reference evidence="6 7" key="1">
    <citation type="submission" date="2019-10" db="EMBL/GenBank/DDBJ databases">
        <title>Lysobacter alkalisoli sp. nov., isolated from saline-alkaline soil.</title>
        <authorList>
            <person name="Sun J.-Q."/>
        </authorList>
    </citation>
    <scope>NUCLEOTIDE SEQUENCE [LARGE SCALE GENOMIC DNA]</scope>
    <source>
        <strain evidence="6 7">KCTC 42381</strain>
    </source>
</reference>
<evidence type="ECO:0000256" key="3">
    <source>
        <dbReference type="ARBA" id="ARBA00023237"/>
    </source>
</evidence>
<dbReference type="InterPro" id="IPR036942">
    <property type="entry name" value="Beta-barrel_TonB_sf"/>
</dbReference>
<feature type="chain" id="PRO_5044226760" evidence="5">
    <location>
        <begin position="19"/>
        <end position="855"/>
    </location>
</feature>
<keyword evidence="6" id="KW-0675">Receptor</keyword>
<evidence type="ECO:0000313" key="7">
    <source>
        <dbReference type="Proteomes" id="UP000320431"/>
    </source>
</evidence>
<protein>
    <submittedName>
        <fullName evidence="6">TonB-dependent receptor</fullName>
    </submittedName>
</protein>
<feature type="signal peptide" evidence="5">
    <location>
        <begin position="1"/>
        <end position="18"/>
    </location>
</feature>
<dbReference type="Proteomes" id="UP000320431">
    <property type="component" value="Unassembled WGS sequence"/>
</dbReference>
<dbReference type="EMBL" id="VICD02000164">
    <property type="protein sequence ID" value="KAB8188531.1"/>
    <property type="molecule type" value="Genomic_DNA"/>
</dbReference>
<organism evidence="6 7">
    <name type="scientific">Marilutibacter maris</name>
    <dbReference type="NCBI Taxonomy" id="1605891"/>
    <lineage>
        <taxon>Bacteria</taxon>
        <taxon>Pseudomonadati</taxon>
        <taxon>Pseudomonadota</taxon>
        <taxon>Gammaproteobacteria</taxon>
        <taxon>Lysobacterales</taxon>
        <taxon>Lysobacteraceae</taxon>
        <taxon>Marilutibacter</taxon>
    </lineage>
</organism>
<accession>A0A508AQ05</accession>
<name>A0A508AQ05_9GAMM</name>
<dbReference type="SUPFAM" id="SSF56935">
    <property type="entry name" value="Porins"/>
    <property type="match status" value="1"/>
</dbReference>
<keyword evidence="5" id="KW-0732">Signal</keyword>
<dbReference type="GO" id="GO:0009279">
    <property type="term" value="C:cell outer membrane"/>
    <property type="evidence" value="ECO:0007669"/>
    <property type="project" value="UniProtKB-SubCell"/>
</dbReference>
<evidence type="ECO:0000256" key="1">
    <source>
        <dbReference type="ARBA" id="ARBA00004442"/>
    </source>
</evidence>